<feature type="transmembrane region" description="Helical" evidence="1">
    <location>
        <begin position="145"/>
        <end position="166"/>
    </location>
</feature>
<dbReference type="EMBL" id="BOPZ01000003">
    <property type="protein sequence ID" value="GIM27858.1"/>
    <property type="molecule type" value="Genomic_DNA"/>
</dbReference>
<dbReference type="PANTHER" id="PTHR36434">
    <property type="entry name" value="MEMBRANE PROTEASE YUGP-RELATED"/>
    <property type="match status" value="1"/>
</dbReference>
<protein>
    <submittedName>
        <fullName evidence="2">Neutral zinc metallopeptidase</fullName>
    </submittedName>
</protein>
<gene>
    <name evidence="2" type="ORF">CPJCM30710_05240</name>
</gene>
<evidence type="ECO:0000313" key="3">
    <source>
        <dbReference type="Proteomes" id="UP000679179"/>
    </source>
</evidence>
<dbReference type="AlphaFoldDB" id="A0A919VKS0"/>
<keyword evidence="1" id="KW-0472">Membrane</keyword>
<sequence>MFFDPTYILILPALLISIYAQMKVSSTFKKYSQVRSNNGLTGSQVARMLLDNAGLYNIPVELVPGSLSDHYDPKNKVLRLSQDVYYSNSVASIGVAAHEVGHAIQHQRSYIPLIVRNSIVPVVNLGSGLSWILFLLGIVLGIQPLVTFGIILFSGVVIFQLITLPVEFNASSRALKILSSRGILYNDEIKGARKVLDAAAMTYVAATLMAVSQLIRLIILSDRND</sequence>
<keyword evidence="3" id="KW-1185">Reference proteome</keyword>
<dbReference type="Pfam" id="PF04298">
    <property type="entry name" value="Zn_peptidase_2"/>
    <property type="match status" value="1"/>
</dbReference>
<dbReference type="InterPro" id="IPR007395">
    <property type="entry name" value="Zn_peptidase_2"/>
</dbReference>
<name>A0A919VKS0_9CLOT</name>
<dbReference type="Proteomes" id="UP000679179">
    <property type="component" value="Unassembled WGS sequence"/>
</dbReference>
<keyword evidence="1" id="KW-0812">Transmembrane</keyword>
<evidence type="ECO:0000313" key="2">
    <source>
        <dbReference type="EMBL" id="GIM27858.1"/>
    </source>
</evidence>
<comment type="caution">
    <text evidence="2">The sequence shown here is derived from an EMBL/GenBank/DDBJ whole genome shotgun (WGS) entry which is preliminary data.</text>
</comment>
<feature type="transmembrane region" description="Helical" evidence="1">
    <location>
        <begin position="200"/>
        <end position="219"/>
    </location>
</feature>
<dbReference type="RefSeq" id="WP_212902612.1">
    <property type="nucleotide sequence ID" value="NZ_BOPZ01000003.1"/>
</dbReference>
<evidence type="ECO:0000256" key="1">
    <source>
        <dbReference type="SAM" id="Phobius"/>
    </source>
</evidence>
<accession>A0A919VKS0</accession>
<proteinExistence type="predicted"/>
<organism evidence="2 3">
    <name type="scientific">Clostridium polyendosporum</name>
    <dbReference type="NCBI Taxonomy" id="69208"/>
    <lineage>
        <taxon>Bacteria</taxon>
        <taxon>Bacillati</taxon>
        <taxon>Bacillota</taxon>
        <taxon>Clostridia</taxon>
        <taxon>Eubacteriales</taxon>
        <taxon>Clostridiaceae</taxon>
        <taxon>Clostridium</taxon>
    </lineage>
</organism>
<keyword evidence="1" id="KW-1133">Transmembrane helix</keyword>
<reference evidence="2" key="1">
    <citation type="submission" date="2021-03" db="EMBL/GenBank/DDBJ databases">
        <title>Taxonomic study of Clostridium polyendosporum from meadow-gley soil under rice.</title>
        <authorList>
            <person name="Kobayashi H."/>
            <person name="Tanizawa Y."/>
            <person name="Yagura M."/>
        </authorList>
    </citation>
    <scope>NUCLEOTIDE SEQUENCE</scope>
    <source>
        <strain evidence="2">JCM 30710</strain>
    </source>
</reference>
<feature type="transmembrane region" description="Helical" evidence="1">
    <location>
        <begin position="118"/>
        <end position="139"/>
    </location>
</feature>
<dbReference type="PANTHER" id="PTHR36434:SF1">
    <property type="entry name" value="MEMBRANE PROTEASE YUGP-RELATED"/>
    <property type="match status" value="1"/>
</dbReference>